<dbReference type="PANTHER" id="PTHR32060">
    <property type="entry name" value="TAIL-SPECIFIC PROTEASE"/>
    <property type="match status" value="1"/>
</dbReference>
<dbReference type="SMART" id="SM00228">
    <property type="entry name" value="PDZ"/>
    <property type="match status" value="1"/>
</dbReference>
<dbReference type="Pfam" id="PF13180">
    <property type="entry name" value="PDZ_2"/>
    <property type="match status" value="1"/>
</dbReference>
<keyword evidence="3 5" id="KW-0378">Hydrolase</keyword>
<dbReference type="PROSITE" id="PS50106">
    <property type="entry name" value="PDZ"/>
    <property type="match status" value="1"/>
</dbReference>
<dbReference type="Proteomes" id="UP000449092">
    <property type="component" value="Unassembled WGS sequence"/>
</dbReference>
<dbReference type="GO" id="GO:0008236">
    <property type="term" value="F:serine-type peptidase activity"/>
    <property type="evidence" value="ECO:0007669"/>
    <property type="project" value="UniProtKB-KW"/>
</dbReference>
<dbReference type="NCBIfam" id="TIGR00225">
    <property type="entry name" value="prc"/>
    <property type="match status" value="1"/>
</dbReference>
<dbReference type="Gene3D" id="2.30.42.10">
    <property type="match status" value="1"/>
</dbReference>
<gene>
    <name evidence="8" type="ORF">F4X82_03475</name>
</gene>
<evidence type="ECO:0000313" key="8">
    <source>
        <dbReference type="EMBL" id="MYE38548.1"/>
    </source>
</evidence>
<dbReference type="FunFam" id="2.30.42.10:FF:000063">
    <property type="entry name" value="Peptidase, S41 family"/>
    <property type="match status" value="1"/>
</dbReference>
<dbReference type="Gene3D" id="3.30.750.44">
    <property type="match status" value="1"/>
</dbReference>
<organism evidence="8 9">
    <name type="scientific">Candidatus Spechtbacteria bacterium SB0662_bin_43</name>
    <dbReference type="NCBI Taxonomy" id="2604897"/>
    <lineage>
        <taxon>Bacteria</taxon>
        <taxon>Candidatus Spechtiibacteriota</taxon>
    </lineage>
</organism>
<evidence type="ECO:0000256" key="5">
    <source>
        <dbReference type="RuleBase" id="RU004404"/>
    </source>
</evidence>
<proteinExistence type="inferred from homology"/>
<dbReference type="InterPro" id="IPR005151">
    <property type="entry name" value="Tail-specific_protease"/>
</dbReference>
<evidence type="ECO:0000313" key="9">
    <source>
        <dbReference type="Proteomes" id="UP000449092"/>
    </source>
</evidence>
<dbReference type="InterPro" id="IPR004447">
    <property type="entry name" value="Peptidase_S41A"/>
</dbReference>
<dbReference type="SUPFAM" id="SSF52096">
    <property type="entry name" value="ClpP/crotonase"/>
    <property type="match status" value="1"/>
</dbReference>
<dbReference type="InterPro" id="IPR055210">
    <property type="entry name" value="CtpA/B_N"/>
</dbReference>
<dbReference type="CDD" id="cd07560">
    <property type="entry name" value="Peptidase_S41_CPP"/>
    <property type="match status" value="1"/>
</dbReference>
<evidence type="ECO:0000256" key="4">
    <source>
        <dbReference type="ARBA" id="ARBA00022825"/>
    </source>
</evidence>
<comment type="similarity">
    <text evidence="1 5">Belongs to the peptidase S41A family.</text>
</comment>
<dbReference type="GO" id="GO:0006508">
    <property type="term" value="P:proteolysis"/>
    <property type="evidence" value="ECO:0007669"/>
    <property type="project" value="UniProtKB-KW"/>
</dbReference>
<evidence type="ECO:0000256" key="2">
    <source>
        <dbReference type="ARBA" id="ARBA00022670"/>
    </source>
</evidence>
<name>A0A845DBX3_9BACT</name>
<evidence type="ECO:0000256" key="1">
    <source>
        <dbReference type="ARBA" id="ARBA00009179"/>
    </source>
</evidence>
<keyword evidence="6" id="KW-0812">Transmembrane</keyword>
<dbReference type="AlphaFoldDB" id="A0A845DBX3"/>
<dbReference type="CDD" id="cd06782">
    <property type="entry name" value="cpPDZ_CPP-like"/>
    <property type="match status" value="1"/>
</dbReference>
<dbReference type="PANTHER" id="PTHR32060:SF30">
    <property type="entry name" value="CARBOXY-TERMINAL PROCESSING PROTEASE CTPA"/>
    <property type="match status" value="1"/>
</dbReference>
<keyword evidence="2 5" id="KW-0645">Protease</keyword>
<dbReference type="EMBL" id="VXOY01000031">
    <property type="protein sequence ID" value="MYE38548.1"/>
    <property type="molecule type" value="Genomic_DNA"/>
</dbReference>
<dbReference type="Gene3D" id="3.90.226.10">
    <property type="entry name" value="2-enoyl-CoA Hydratase, Chain A, domain 1"/>
    <property type="match status" value="1"/>
</dbReference>
<feature type="domain" description="PDZ" evidence="7">
    <location>
        <begin position="103"/>
        <end position="171"/>
    </location>
</feature>
<protein>
    <submittedName>
        <fullName evidence="8">S41 family peptidase</fullName>
    </submittedName>
</protein>
<dbReference type="Pfam" id="PF03572">
    <property type="entry name" value="Peptidase_S41"/>
    <property type="match status" value="1"/>
</dbReference>
<keyword evidence="6" id="KW-0472">Membrane</keyword>
<keyword evidence="6" id="KW-1133">Transmembrane helix</keyword>
<feature type="transmembrane region" description="Helical" evidence="6">
    <location>
        <begin position="12"/>
        <end position="37"/>
    </location>
</feature>
<comment type="caution">
    <text evidence="8">The sequence shown here is derived from an EMBL/GenBank/DDBJ whole genome shotgun (WGS) entry which is preliminary data.</text>
</comment>
<reference evidence="8 9" key="1">
    <citation type="submission" date="2019-09" db="EMBL/GenBank/DDBJ databases">
        <title>Characterisation of the sponge microbiome using genome-centric metagenomics.</title>
        <authorList>
            <person name="Engelberts J.P."/>
            <person name="Robbins S.J."/>
            <person name="De Goeij J.M."/>
            <person name="Aranda M."/>
            <person name="Bell S.C."/>
            <person name="Webster N.S."/>
        </authorList>
    </citation>
    <scope>NUCLEOTIDE SEQUENCE [LARGE SCALE GENOMIC DNA]</scope>
    <source>
        <strain evidence="8">SB0662_bin_43</strain>
    </source>
</reference>
<dbReference type="SMART" id="SM00245">
    <property type="entry name" value="TSPc"/>
    <property type="match status" value="1"/>
</dbReference>
<sequence>MKNKKFTIHITLVHIGWITGLLIAVVCFIVFVVVHLAGQNSGRGALQEEDLKLKDIEVVWDLLHNEYLEKDALDDNALIEEALRGLVRSTADPYSVFLGAEETASFVDSLNSALEGIGVELTMHEGRVIIVTPLNSSPAEKAGILPQDIVVSVDGTDTSEMVLEEVVARIRGEQGTEVTLGIERKGRDDVLYITITRERITAPSVSFMLYDTVAYIRLSRFVNDTVQELERELAEIDMDSIDGIVLDLRNNPGGFLEGAVDVLGWFVVPDTVVVIEEDGDGEQIEYRTKGTGSLSTIPLVVLQNQGTGSASEIVLGALREVRSVPLVGEQSFGKGVVQKFLLLPGGTSVKYTAYRWFTPSHTIIHGHGIAPTIVVQDDPATEQDEQLERALQVVRKR</sequence>
<evidence type="ECO:0000256" key="3">
    <source>
        <dbReference type="ARBA" id="ARBA00022801"/>
    </source>
</evidence>
<dbReference type="GO" id="GO:0030288">
    <property type="term" value="C:outer membrane-bounded periplasmic space"/>
    <property type="evidence" value="ECO:0007669"/>
    <property type="project" value="TreeGrafter"/>
</dbReference>
<dbReference type="GO" id="GO:0007165">
    <property type="term" value="P:signal transduction"/>
    <property type="evidence" value="ECO:0007669"/>
    <property type="project" value="TreeGrafter"/>
</dbReference>
<dbReference type="InterPro" id="IPR036034">
    <property type="entry name" value="PDZ_sf"/>
</dbReference>
<dbReference type="InterPro" id="IPR001478">
    <property type="entry name" value="PDZ"/>
</dbReference>
<keyword evidence="4 5" id="KW-0720">Serine protease</keyword>
<evidence type="ECO:0000256" key="6">
    <source>
        <dbReference type="SAM" id="Phobius"/>
    </source>
</evidence>
<evidence type="ECO:0000259" key="7">
    <source>
        <dbReference type="PROSITE" id="PS50106"/>
    </source>
</evidence>
<dbReference type="GO" id="GO:0004175">
    <property type="term" value="F:endopeptidase activity"/>
    <property type="evidence" value="ECO:0007669"/>
    <property type="project" value="TreeGrafter"/>
</dbReference>
<dbReference type="Pfam" id="PF22694">
    <property type="entry name" value="CtpB_N-like"/>
    <property type="match status" value="1"/>
</dbReference>
<dbReference type="SUPFAM" id="SSF50156">
    <property type="entry name" value="PDZ domain-like"/>
    <property type="match status" value="1"/>
</dbReference>
<dbReference type="InterPro" id="IPR029045">
    <property type="entry name" value="ClpP/crotonase-like_dom_sf"/>
</dbReference>
<accession>A0A845DBX3</accession>